<feature type="chain" id="PRO_5039890837" description="Glycine-rich protein" evidence="2">
    <location>
        <begin position="24"/>
        <end position="131"/>
    </location>
</feature>
<accession>A0A9K3HGD1</accession>
<dbReference type="Gramene" id="mRNA:HanXRQr2_Chr12g0540131">
    <property type="protein sequence ID" value="mRNA:HanXRQr2_Chr12g0540131"/>
    <property type="gene ID" value="HanXRQr2_Chr12g0540131"/>
</dbReference>
<gene>
    <name evidence="3" type="ORF">HanXRQr2_Chr12g0540131</name>
</gene>
<evidence type="ECO:0000256" key="1">
    <source>
        <dbReference type="SAM" id="MobiDB-lite"/>
    </source>
</evidence>
<organism evidence="3 4">
    <name type="scientific">Helianthus annuus</name>
    <name type="common">Common sunflower</name>
    <dbReference type="NCBI Taxonomy" id="4232"/>
    <lineage>
        <taxon>Eukaryota</taxon>
        <taxon>Viridiplantae</taxon>
        <taxon>Streptophyta</taxon>
        <taxon>Embryophyta</taxon>
        <taxon>Tracheophyta</taxon>
        <taxon>Spermatophyta</taxon>
        <taxon>Magnoliopsida</taxon>
        <taxon>eudicotyledons</taxon>
        <taxon>Gunneridae</taxon>
        <taxon>Pentapetalae</taxon>
        <taxon>asterids</taxon>
        <taxon>campanulids</taxon>
        <taxon>Asterales</taxon>
        <taxon>Asteraceae</taxon>
        <taxon>Asteroideae</taxon>
        <taxon>Heliantheae alliance</taxon>
        <taxon>Heliantheae</taxon>
        <taxon>Helianthus</taxon>
    </lineage>
</organism>
<evidence type="ECO:0000256" key="2">
    <source>
        <dbReference type="SAM" id="SignalP"/>
    </source>
</evidence>
<reference evidence="3" key="2">
    <citation type="submission" date="2020-06" db="EMBL/GenBank/DDBJ databases">
        <title>Helianthus annuus Genome sequencing and assembly Release 2.</title>
        <authorList>
            <person name="Gouzy J."/>
            <person name="Langlade N."/>
            <person name="Munos S."/>
        </authorList>
    </citation>
    <scope>NUCLEOTIDE SEQUENCE</scope>
    <source>
        <tissue evidence="3">Leaves</tissue>
    </source>
</reference>
<reference evidence="3" key="1">
    <citation type="journal article" date="2017" name="Nature">
        <title>The sunflower genome provides insights into oil metabolism, flowering and Asterid evolution.</title>
        <authorList>
            <person name="Badouin H."/>
            <person name="Gouzy J."/>
            <person name="Grassa C.J."/>
            <person name="Murat F."/>
            <person name="Staton S.E."/>
            <person name="Cottret L."/>
            <person name="Lelandais-Briere C."/>
            <person name="Owens G.L."/>
            <person name="Carrere S."/>
            <person name="Mayjonade B."/>
            <person name="Legrand L."/>
            <person name="Gill N."/>
            <person name="Kane N.C."/>
            <person name="Bowers J.E."/>
            <person name="Hubner S."/>
            <person name="Bellec A."/>
            <person name="Berard A."/>
            <person name="Berges H."/>
            <person name="Blanchet N."/>
            <person name="Boniface M.C."/>
            <person name="Brunel D."/>
            <person name="Catrice O."/>
            <person name="Chaidir N."/>
            <person name="Claudel C."/>
            <person name="Donnadieu C."/>
            <person name="Faraut T."/>
            <person name="Fievet G."/>
            <person name="Helmstetter N."/>
            <person name="King M."/>
            <person name="Knapp S.J."/>
            <person name="Lai Z."/>
            <person name="Le Paslier M.C."/>
            <person name="Lippi Y."/>
            <person name="Lorenzon L."/>
            <person name="Mandel J.R."/>
            <person name="Marage G."/>
            <person name="Marchand G."/>
            <person name="Marquand E."/>
            <person name="Bret-Mestries E."/>
            <person name="Morien E."/>
            <person name="Nambeesan S."/>
            <person name="Nguyen T."/>
            <person name="Pegot-Espagnet P."/>
            <person name="Pouilly N."/>
            <person name="Raftis F."/>
            <person name="Sallet E."/>
            <person name="Schiex T."/>
            <person name="Thomas J."/>
            <person name="Vandecasteele C."/>
            <person name="Vares D."/>
            <person name="Vear F."/>
            <person name="Vautrin S."/>
            <person name="Crespi M."/>
            <person name="Mangin B."/>
            <person name="Burke J.M."/>
            <person name="Salse J."/>
            <person name="Munos S."/>
            <person name="Vincourt P."/>
            <person name="Rieseberg L.H."/>
            <person name="Langlade N.B."/>
        </authorList>
    </citation>
    <scope>NUCLEOTIDE SEQUENCE</scope>
    <source>
        <tissue evidence="3">Leaves</tissue>
    </source>
</reference>
<sequence>MGAMKLILFLLVLLNFISPLSFAHVANNYSGREDDGVVNQSKFAHTSARGGSGDGGAGRSTRENNNGYGGDSSLSRQGGGGAVIPVYAAAGAAAKRNNRHNAANTCSICWEHRLLIVMSSVLTSFLLHMRI</sequence>
<dbReference type="AlphaFoldDB" id="A0A9K3HGD1"/>
<dbReference type="Proteomes" id="UP000215914">
    <property type="component" value="Unassembled WGS sequence"/>
</dbReference>
<evidence type="ECO:0000313" key="4">
    <source>
        <dbReference type="Proteomes" id="UP000215914"/>
    </source>
</evidence>
<name>A0A9K3HGD1_HELAN</name>
<keyword evidence="2" id="KW-0732">Signal</keyword>
<comment type="caution">
    <text evidence="3">The sequence shown here is derived from an EMBL/GenBank/DDBJ whole genome shotgun (WGS) entry which is preliminary data.</text>
</comment>
<keyword evidence="4" id="KW-1185">Reference proteome</keyword>
<feature type="signal peptide" evidence="2">
    <location>
        <begin position="1"/>
        <end position="23"/>
    </location>
</feature>
<evidence type="ECO:0000313" key="3">
    <source>
        <dbReference type="EMBL" id="KAF5777819.1"/>
    </source>
</evidence>
<dbReference type="PANTHER" id="PTHR36245">
    <property type="entry name" value="GLYCINE-RICH PROTEIN DOT1-LIKE"/>
    <property type="match status" value="1"/>
</dbReference>
<feature type="region of interest" description="Disordered" evidence="1">
    <location>
        <begin position="45"/>
        <end position="78"/>
    </location>
</feature>
<dbReference type="PANTHER" id="PTHR36245:SF5">
    <property type="entry name" value="GLYCINE-RICH PROTEIN DOT1-LIKE"/>
    <property type="match status" value="1"/>
</dbReference>
<evidence type="ECO:0008006" key="5">
    <source>
        <dbReference type="Google" id="ProtNLM"/>
    </source>
</evidence>
<protein>
    <recommendedName>
        <fullName evidence="5">Glycine-rich protein</fullName>
    </recommendedName>
</protein>
<dbReference type="EMBL" id="MNCJ02000327">
    <property type="protein sequence ID" value="KAF5777819.1"/>
    <property type="molecule type" value="Genomic_DNA"/>
</dbReference>
<proteinExistence type="predicted"/>